<dbReference type="SUPFAM" id="SSF48371">
    <property type="entry name" value="ARM repeat"/>
    <property type="match status" value="1"/>
</dbReference>
<dbReference type="VEuPathDB" id="FungiDB:I7I50_08625"/>
<keyword evidence="2" id="KW-0812">Transmembrane</keyword>
<dbReference type="GeneID" id="69041301"/>
<dbReference type="InterPro" id="IPR011989">
    <property type="entry name" value="ARM-like"/>
</dbReference>
<dbReference type="EMBL" id="GG663377">
    <property type="protein sequence ID" value="EEH03345.1"/>
    <property type="molecule type" value="Genomic_DNA"/>
</dbReference>
<proteinExistence type="predicted"/>
<dbReference type="HOGENOM" id="CLU_026731_1_0_1"/>
<dbReference type="Gene3D" id="1.25.10.10">
    <property type="entry name" value="Leucine-rich Repeat Variant"/>
    <property type="match status" value="2"/>
</dbReference>
<gene>
    <name evidence="3" type="ORF">HCBG_08285</name>
</gene>
<dbReference type="PANTHER" id="PTHR10957">
    <property type="entry name" value="RAP1 GTPASE-GDP DISSOCIATION STIMULATOR 1"/>
    <property type="match status" value="1"/>
</dbReference>
<feature type="region of interest" description="Disordered" evidence="1">
    <location>
        <begin position="1"/>
        <end position="66"/>
    </location>
</feature>
<evidence type="ECO:0000256" key="1">
    <source>
        <dbReference type="SAM" id="MobiDB-lite"/>
    </source>
</evidence>
<feature type="compositionally biased region" description="Polar residues" evidence="1">
    <location>
        <begin position="13"/>
        <end position="23"/>
    </location>
</feature>
<organism evidence="3 4">
    <name type="scientific">Ajellomyces capsulatus (strain G186AR / H82 / ATCC MYA-2454 / RMSCC 2432)</name>
    <name type="common">Darling's disease fungus</name>
    <name type="synonym">Histoplasma capsulatum</name>
    <dbReference type="NCBI Taxonomy" id="447093"/>
    <lineage>
        <taxon>Eukaryota</taxon>
        <taxon>Fungi</taxon>
        <taxon>Dikarya</taxon>
        <taxon>Ascomycota</taxon>
        <taxon>Pezizomycotina</taxon>
        <taxon>Eurotiomycetes</taxon>
        <taxon>Eurotiomycetidae</taxon>
        <taxon>Onygenales</taxon>
        <taxon>Ajellomycetaceae</taxon>
        <taxon>Histoplasma</taxon>
    </lineage>
</organism>
<evidence type="ECO:0000256" key="2">
    <source>
        <dbReference type="SAM" id="Phobius"/>
    </source>
</evidence>
<evidence type="ECO:0000313" key="4">
    <source>
        <dbReference type="Proteomes" id="UP000001631"/>
    </source>
</evidence>
<protein>
    <recommendedName>
        <fullName evidence="5">GTP binding protein</fullName>
    </recommendedName>
</protein>
<name>C0NYQ5_AJECG</name>
<dbReference type="AlphaFoldDB" id="C0NYQ5"/>
<dbReference type="STRING" id="447093.C0NYQ5"/>
<keyword evidence="4" id="KW-1185">Reference proteome</keyword>
<sequence>MSNIKDEHPREASQPSAVHNQCNELSLSKSRSEEEKPLSRCTDSLLPGGSSAPSAPYRDGPKLSKEEEEEMFRALQAIFQVAEEEEKNFDVKELLTALEGVEEDTRQKMDALKGVKANLDLLWRSGSHFLIQAAEVLANGSRDPKWRRAYGQTGILDFFLQVIATSDVEDDLLLHSLRLIGNSCADTDENRQLVVDKNYTSPIINLFRNPAVVHVAIPVIYNICVDFEPAQAQIAANGVGYSLLTLLSDDLIEGNALLAYALELLETATEQAAQGVERAPDAALPLLINLATDEDIGFPQFTTLASCLASYLLHDRFQNICIIHHLVERVISVLYRSYDLAPHGLSPGDIQMLTQLRIRLNQALSDISALPLFSQAYPLNCGLSETLRSWLQKPEDQLQICACVMLGNLAREDKICVSMVKDFQVHVPLISILNGDAKAAVLHAVLGFLKNLAIATDNKEPLGSAGIITAVSRLWAFNTLPQVQFSAASLTRQVIVSSFNNISRLLEPLSSDPDSPANSRTYLSLLLSLFGKSDATPIKIEIGRTICAICRSINQRQQEGTEAAIEASNLSECLYKLHGDVAWPLGTMITQTEWPVVQSEGWFALALMASTPSGSLAVVDSLQNMSVFQQIQDTVKMGISEPSGGESAQEKTERLKKAKDRDNAIILADGLLKNTAFGLFLTIWALLFARYPWFRSAQEQDRLRRKIELLPPVSAPLMRSKQHHIPE</sequence>
<accession>C0NYQ5</accession>
<keyword evidence="2" id="KW-0472">Membrane</keyword>
<feature type="transmembrane region" description="Helical" evidence="2">
    <location>
        <begin position="676"/>
        <end position="694"/>
    </location>
</feature>
<dbReference type="InParanoid" id="C0NYQ5"/>
<dbReference type="InterPro" id="IPR016024">
    <property type="entry name" value="ARM-type_fold"/>
</dbReference>
<evidence type="ECO:0008006" key="5">
    <source>
        <dbReference type="Google" id="ProtNLM"/>
    </source>
</evidence>
<dbReference type="InterPro" id="IPR040144">
    <property type="entry name" value="RAP1GDS1"/>
</dbReference>
<dbReference type="GO" id="GO:0005085">
    <property type="term" value="F:guanyl-nucleotide exchange factor activity"/>
    <property type="evidence" value="ECO:0007669"/>
    <property type="project" value="InterPro"/>
</dbReference>
<feature type="compositionally biased region" description="Basic and acidic residues" evidence="1">
    <location>
        <begin position="1"/>
        <end position="11"/>
    </location>
</feature>
<dbReference type="Proteomes" id="UP000001631">
    <property type="component" value="Unassembled WGS sequence"/>
</dbReference>
<keyword evidence="2" id="KW-1133">Transmembrane helix</keyword>
<reference evidence="3" key="1">
    <citation type="submission" date="2009-02" db="EMBL/GenBank/DDBJ databases">
        <title>The Genome Sequence of Ajellomyces capsulatus strain G186AR.</title>
        <authorList>
            <consortium name="The Broad Institute Genome Sequencing Platform"/>
            <person name="Champion M."/>
            <person name="Cuomo C."/>
            <person name="Ma L.-J."/>
            <person name="Henn M.R."/>
            <person name="Sil A."/>
            <person name="Goldman B."/>
            <person name="Young S.K."/>
            <person name="Kodira C.D."/>
            <person name="Zeng Q."/>
            <person name="Koehrsen M."/>
            <person name="Alvarado L."/>
            <person name="Berlin A."/>
            <person name="Borenstein D."/>
            <person name="Chen Z."/>
            <person name="Engels R."/>
            <person name="Freedman E."/>
            <person name="Gellesch M."/>
            <person name="Goldberg J."/>
            <person name="Griggs A."/>
            <person name="Gujja S."/>
            <person name="Heiman D."/>
            <person name="Hepburn T."/>
            <person name="Howarth C."/>
            <person name="Jen D."/>
            <person name="Larson L."/>
            <person name="Lewis B."/>
            <person name="Mehta T."/>
            <person name="Park D."/>
            <person name="Pearson M."/>
            <person name="Roberts A."/>
            <person name="Saif S."/>
            <person name="Shea T."/>
            <person name="Shenoy N."/>
            <person name="Sisk P."/>
            <person name="Stolte C."/>
            <person name="Sykes S."/>
            <person name="Walk T."/>
            <person name="White J."/>
            <person name="Yandava C."/>
            <person name="Klein B."/>
            <person name="McEwen J.G."/>
            <person name="Puccia R."/>
            <person name="Goldman G.H."/>
            <person name="Felipe M.S."/>
            <person name="Nino-Vega G."/>
            <person name="San-Blas G."/>
            <person name="Taylor J."/>
            <person name="Mendoza L."/>
            <person name="Galagan J."/>
            <person name="Nusbaum C."/>
            <person name="Birren B."/>
        </authorList>
    </citation>
    <scope>NUCLEOTIDE SEQUENCE</scope>
    <source>
        <strain evidence="3">G186AR</strain>
    </source>
</reference>
<dbReference type="RefSeq" id="XP_045283826.1">
    <property type="nucleotide sequence ID" value="XM_045435334.1"/>
</dbReference>
<evidence type="ECO:0000313" key="3">
    <source>
        <dbReference type="EMBL" id="EEH03345.1"/>
    </source>
</evidence>